<accession>A0A8X7CTN6</accession>
<dbReference type="Proteomes" id="UP000886998">
    <property type="component" value="Unassembled WGS sequence"/>
</dbReference>
<dbReference type="EMBL" id="BMAV01023173">
    <property type="protein sequence ID" value="GFY78755.1"/>
    <property type="molecule type" value="Genomic_DNA"/>
</dbReference>
<proteinExistence type="predicted"/>
<gene>
    <name evidence="1" type="ORF">TNIN_465231</name>
</gene>
<organism evidence="1 2">
    <name type="scientific">Trichonephila inaurata madagascariensis</name>
    <dbReference type="NCBI Taxonomy" id="2747483"/>
    <lineage>
        <taxon>Eukaryota</taxon>
        <taxon>Metazoa</taxon>
        <taxon>Ecdysozoa</taxon>
        <taxon>Arthropoda</taxon>
        <taxon>Chelicerata</taxon>
        <taxon>Arachnida</taxon>
        <taxon>Araneae</taxon>
        <taxon>Araneomorphae</taxon>
        <taxon>Entelegynae</taxon>
        <taxon>Araneoidea</taxon>
        <taxon>Nephilidae</taxon>
        <taxon>Trichonephila</taxon>
        <taxon>Trichonephila inaurata</taxon>
    </lineage>
</organism>
<dbReference type="AlphaFoldDB" id="A0A8X7CTN6"/>
<comment type="caution">
    <text evidence="1">The sequence shown here is derived from an EMBL/GenBank/DDBJ whole genome shotgun (WGS) entry which is preliminary data.</text>
</comment>
<name>A0A8X7CTN6_9ARAC</name>
<protein>
    <submittedName>
        <fullName evidence="1">Uncharacterized protein</fullName>
    </submittedName>
</protein>
<reference evidence="1" key="1">
    <citation type="submission" date="2020-08" db="EMBL/GenBank/DDBJ databases">
        <title>Multicomponent nature underlies the extraordinary mechanical properties of spider dragline silk.</title>
        <authorList>
            <person name="Kono N."/>
            <person name="Nakamura H."/>
            <person name="Mori M."/>
            <person name="Yoshida Y."/>
            <person name="Ohtoshi R."/>
            <person name="Malay A.D."/>
            <person name="Moran D.A.P."/>
            <person name="Tomita M."/>
            <person name="Numata K."/>
            <person name="Arakawa K."/>
        </authorList>
    </citation>
    <scope>NUCLEOTIDE SEQUENCE</scope>
</reference>
<sequence length="109" mass="12051">MYSNLACSSQSAPQSFNCPSLTNEAMSLHIGLESPAAQCKEETPCISRQSKLIYASFQSIVSWSHLTVQIANATIEIHCPTSFWYPMFLNVPSRSAYSRPSISLIVIPH</sequence>
<evidence type="ECO:0000313" key="1">
    <source>
        <dbReference type="EMBL" id="GFY78755.1"/>
    </source>
</evidence>
<evidence type="ECO:0000313" key="2">
    <source>
        <dbReference type="Proteomes" id="UP000886998"/>
    </source>
</evidence>
<keyword evidence="2" id="KW-1185">Reference proteome</keyword>